<reference evidence="2 3" key="1">
    <citation type="submission" date="2021-03" db="EMBL/GenBank/DDBJ databases">
        <title>Genomic Encyclopedia of Type Strains, Phase IV (KMG-IV): sequencing the most valuable type-strain genomes for metagenomic binning, comparative biology and taxonomic classification.</title>
        <authorList>
            <person name="Goeker M."/>
        </authorList>
    </citation>
    <scope>NUCLEOTIDE SEQUENCE [LARGE SCALE GENOMIC DNA]</scope>
    <source>
        <strain evidence="2 3">DSM 25790</strain>
    </source>
</reference>
<keyword evidence="1" id="KW-1133">Transmembrane helix</keyword>
<proteinExistence type="predicted"/>
<keyword evidence="1" id="KW-0472">Membrane</keyword>
<comment type="caution">
    <text evidence="2">The sequence shown here is derived from an EMBL/GenBank/DDBJ whole genome shotgun (WGS) entry which is preliminary data.</text>
</comment>
<evidence type="ECO:0000313" key="2">
    <source>
        <dbReference type="EMBL" id="MBP2257630.1"/>
    </source>
</evidence>
<accession>A0ABS4S9G8</accession>
<protein>
    <submittedName>
        <fullName evidence="2">Membrane protein</fullName>
    </submittedName>
</protein>
<feature type="transmembrane region" description="Helical" evidence="1">
    <location>
        <begin position="12"/>
        <end position="42"/>
    </location>
</feature>
<dbReference type="Proteomes" id="UP001519294">
    <property type="component" value="Unassembled WGS sequence"/>
</dbReference>
<keyword evidence="3" id="KW-1185">Reference proteome</keyword>
<keyword evidence="1" id="KW-0812">Transmembrane</keyword>
<sequence length="56" mass="6270">MKKIHIFNIVSGVIVLLILGSAIATGSNLLPYALIALFFIIYKFKTELEQSPCWET</sequence>
<evidence type="ECO:0000256" key="1">
    <source>
        <dbReference type="SAM" id="Phobius"/>
    </source>
</evidence>
<dbReference type="RefSeq" id="WP_156947745.1">
    <property type="nucleotide sequence ID" value="NZ_JAGIKX010000011.1"/>
</dbReference>
<gene>
    <name evidence="2" type="ORF">J2Z81_001584</name>
</gene>
<organism evidence="2 3">
    <name type="scientific">Virgibacillus alimentarius</name>
    <dbReference type="NCBI Taxonomy" id="698769"/>
    <lineage>
        <taxon>Bacteria</taxon>
        <taxon>Bacillati</taxon>
        <taxon>Bacillota</taxon>
        <taxon>Bacilli</taxon>
        <taxon>Bacillales</taxon>
        <taxon>Bacillaceae</taxon>
        <taxon>Virgibacillus</taxon>
    </lineage>
</organism>
<name>A0ABS4S9G8_9BACI</name>
<dbReference type="EMBL" id="JAGIKX010000011">
    <property type="protein sequence ID" value="MBP2257630.1"/>
    <property type="molecule type" value="Genomic_DNA"/>
</dbReference>
<evidence type="ECO:0000313" key="3">
    <source>
        <dbReference type="Proteomes" id="UP001519294"/>
    </source>
</evidence>